<keyword evidence="2" id="KW-1185">Reference proteome</keyword>
<protein>
    <submittedName>
        <fullName evidence="1">Uncharacterized protein</fullName>
    </submittedName>
</protein>
<dbReference type="Proteomes" id="UP000828390">
    <property type="component" value="Unassembled WGS sequence"/>
</dbReference>
<name>A0A9D4FRV4_DREPO</name>
<organism evidence="1 2">
    <name type="scientific">Dreissena polymorpha</name>
    <name type="common">Zebra mussel</name>
    <name type="synonym">Mytilus polymorpha</name>
    <dbReference type="NCBI Taxonomy" id="45954"/>
    <lineage>
        <taxon>Eukaryota</taxon>
        <taxon>Metazoa</taxon>
        <taxon>Spiralia</taxon>
        <taxon>Lophotrochozoa</taxon>
        <taxon>Mollusca</taxon>
        <taxon>Bivalvia</taxon>
        <taxon>Autobranchia</taxon>
        <taxon>Heteroconchia</taxon>
        <taxon>Euheterodonta</taxon>
        <taxon>Imparidentia</taxon>
        <taxon>Neoheterodontei</taxon>
        <taxon>Myida</taxon>
        <taxon>Dreissenoidea</taxon>
        <taxon>Dreissenidae</taxon>
        <taxon>Dreissena</taxon>
    </lineage>
</organism>
<sequence>MLPDEQEGLRLFRAVWDPGGNRKVDPAGWFHHPVPMIVSTPGYSGAESREPFSGKIYSVNVEGPNEHQDCICTSLQRNCVCTVSVPEGHPTEQHAGDSLSQS</sequence>
<accession>A0A9D4FRV4</accession>
<proteinExistence type="predicted"/>
<dbReference type="EMBL" id="JAIWYP010000007">
    <property type="protein sequence ID" value="KAH3803101.1"/>
    <property type="molecule type" value="Genomic_DNA"/>
</dbReference>
<reference evidence="1" key="2">
    <citation type="submission" date="2020-11" db="EMBL/GenBank/DDBJ databases">
        <authorList>
            <person name="McCartney M.A."/>
            <person name="Auch B."/>
            <person name="Kono T."/>
            <person name="Mallez S."/>
            <person name="Becker A."/>
            <person name="Gohl D.M."/>
            <person name="Silverstein K.A.T."/>
            <person name="Koren S."/>
            <person name="Bechman K.B."/>
            <person name="Herman A."/>
            <person name="Abrahante J.E."/>
            <person name="Garbe J."/>
        </authorList>
    </citation>
    <scope>NUCLEOTIDE SEQUENCE</scope>
    <source>
        <strain evidence="1">Duluth1</strain>
        <tissue evidence="1">Whole animal</tissue>
    </source>
</reference>
<reference evidence="1" key="1">
    <citation type="journal article" date="2019" name="bioRxiv">
        <title>The Genome of the Zebra Mussel, Dreissena polymorpha: A Resource for Invasive Species Research.</title>
        <authorList>
            <person name="McCartney M.A."/>
            <person name="Auch B."/>
            <person name="Kono T."/>
            <person name="Mallez S."/>
            <person name="Zhang Y."/>
            <person name="Obille A."/>
            <person name="Becker A."/>
            <person name="Abrahante J.E."/>
            <person name="Garbe J."/>
            <person name="Badalamenti J.P."/>
            <person name="Herman A."/>
            <person name="Mangelson H."/>
            <person name="Liachko I."/>
            <person name="Sullivan S."/>
            <person name="Sone E.D."/>
            <person name="Koren S."/>
            <person name="Silverstein K.A.T."/>
            <person name="Beckman K.B."/>
            <person name="Gohl D.M."/>
        </authorList>
    </citation>
    <scope>NUCLEOTIDE SEQUENCE</scope>
    <source>
        <strain evidence="1">Duluth1</strain>
        <tissue evidence="1">Whole animal</tissue>
    </source>
</reference>
<gene>
    <name evidence="1" type="ORF">DPMN_156801</name>
</gene>
<evidence type="ECO:0000313" key="1">
    <source>
        <dbReference type="EMBL" id="KAH3803101.1"/>
    </source>
</evidence>
<evidence type="ECO:0000313" key="2">
    <source>
        <dbReference type="Proteomes" id="UP000828390"/>
    </source>
</evidence>
<comment type="caution">
    <text evidence="1">The sequence shown here is derived from an EMBL/GenBank/DDBJ whole genome shotgun (WGS) entry which is preliminary data.</text>
</comment>
<dbReference type="AlphaFoldDB" id="A0A9D4FRV4"/>